<dbReference type="CDD" id="cd02440">
    <property type="entry name" value="AdoMet_MTases"/>
    <property type="match status" value="1"/>
</dbReference>
<protein>
    <submittedName>
        <fullName evidence="3">SAM-dependent methyltransferase</fullName>
    </submittedName>
</protein>
<evidence type="ECO:0000313" key="4">
    <source>
        <dbReference type="Proteomes" id="UP001053296"/>
    </source>
</evidence>
<sequence length="193" mass="21699">MAQNEHLTMRRQSPGRRKRFTEGMLDTDRILLELNILPGQTLVDAGCGNGYMTRLFSERIGPSGTVHAFDLNEHFINTLCEETTDTNIRAQTCDVTRSTPLRSASVDLLYVSTVIHSLSKEELQGLVREVQRLLYPGGLLAVVEIAKHHTAFGPPLKQRYSPEELQEAIPLDPLDTVPVADHFYLQIFQMPAQ</sequence>
<dbReference type="GO" id="GO:0008168">
    <property type="term" value="F:methyltransferase activity"/>
    <property type="evidence" value="ECO:0007669"/>
    <property type="project" value="UniProtKB-KW"/>
</dbReference>
<dbReference type="Proteomes" id="UP001053296">
    <property type="component" value="Chromosome"/>
</dbReference>
<evidence type="ECO:0000256" key="1">
    <source>
        <dbReference type="SAM" id="MobiDB-lite"/>
    </source>
</evidence>
<feature type="domain" description="Methyltransferase" evidence="2">
    <location>
        <begin position="43"/>
        <end position="138"/>
    </location>
</feature>
<dbReference type="Gene3D" id="3.40.50.150">
    <property type="entry name" value="Vaccinia Virus protein VP39"/>
    <property type="match status" value="1"/>
</dbReference>
<feature type="region of interest" description="Disordered" evidence="1">
    <location>
        <begin position="1"/>
        <end position="20"/>
    </location>
</feature>
<proteinExistence type="predicted"/>
<dbReference type="PANTHER" id="PTHR43591">
    <property type="entry name" value="METHYLTRANSFERASE"/>
    <property type="match status" value="1"/>
</dbReference>
<organism evidence="3 4">
    <name type="scientific">Pseudodesulfovibrio sediminis</name>
    <dbReference type="NCBI Taxonomy" id="2810563"/>
    <lineage>
        <taxon>Bacteria</taxon>
        <taxon>Pseudomonadati</taxon>
        <taxon>Thermodesulfobacteriota</taxon>
        <taxon>Desulfovibrionia</taxon>
        <taxon>Desulfovibrionales</taxon>
        <taxon>Desulfovibrionaceae</taxon>
    </lineage>
</organism>
<dbReference type="SUPFAM" id="SSF53335">
    <property type="entry name" value="S-adenosyl-L-methionine-dependent methyltransferases"/>
    <property type="match status" value="1"/>
</dbReference>
<keyword evidence="4" id="KW-1185">Reference proteome</keyword>
<dbReference type="Pfam" id="PF13649">
    <property type="entry name" value="Methyltransf_25"/>
    <property type="match status" value="1"/>
</dbReference>
<dbReference type="GO" id="GO:0032259">
    <property type="term" value="P:methylation"/>
    <property type="evidence" value="ECO:0007669"/>
    <property type="project" value="UniProtKB-KW"/>
</dbReference>
<dbReference type="InterPro" id="IPR029063">
    <property type="entry name" value="SAM-dependent_MTases_sf"/>
</dbReference>
<dbReference type="InterPro" id="IPR041698">
    <property type="entry name" value="Methyltransf_25"/>
</dbReference>
<gene>
    <name evidence="3" type="ORF">PSDVSF_27570</name>
</gene>
<dbReference type="EMBL" id="AP024485">
    <property type="protein sequence ID" value="BCS89515.1"/>
    <property type="molecule type" value="Genomic_DNA"/>
</dbReference>
<name>A0ABM7P7W6_9BACT</name>
<evidence type="ECO:0000313" key="3">
    <source>
        <dbReference type="EMBL" id="BCS89515.1"/>
    </source>
</evidence>
<reference evidence="3" key="1">
    <citation type="journal article" date="2022" name="Arch. Microbiol.">
        <title>Pseudodesulfovibrio sediminis sp. nov., a mesophilic and neutrophilic sulfate-reducing bacterium isolated from sediment of a brackish lake.</title>
        <authorList>
            <person name="Takahashi A."/>
            <person name="Kojima H."/>
            <person name="Watanabe M."/>
            <person name="Fukui M."/>
        </authorList>
    </citation>
    <scope>NUCLEOTIDE SEQUENCE</scope>
    <source>
        <strain evidence="3">SF6</strain>
    </source>
</reference>
<evidence type="ECO:0000259" key="2">
    <source>
        <dbReference type="Pfam" id="PF13649"/>
    </source>
</evidence>
<dbReference type="RefSeq" id="WP_229591486.1">
    <property type="nucleotide sequence ID" value="NZ_AP024485.1"/>
</dbReference>
<keyword evidence="3" id="KW-0808">Transferase</keyword>
<accession>A0ABM7P7W6</accession>
<keyword evidence="3" id="KW-0489">Methyltransferase</keyword>